<evidence type="ECO:0000259" key="9">
    <source>
        <dbReference type="SMART" id="SM00382"/>
    </source>
</evidence>
<dbReference type="Gene3D" id="3.40.50.300">
    <property type="entry name" value="P-loop containing nucleotide triphosphate hydrolases"/>
    <property type="match status" value="1"/>
</dbReference>
<dbReference type="Pfam" id="PF04610">
    <property type="entry name" value="TrbL"/>
    <property type="match status" value="1"/>
</dbReference>
<feature type="compositionally biased region" description="Gly residues" evidence="7">
    <location>
        <begin position="1211"/>
        <end position="1224"/>
    </location>
</feature>
<feature type="transmembrane region" description="Helical" evidence="8">
    <location>
        <begin position="1000"/>
        <end position="1023"/>
    </location>
</feature>
<dbReference type="SMART" id="SM00382">
    <property type="entry name" value="AAA"/>
    <property type="match status" value="1"/>
</dbReference>
<feature type="domain" description="AAA+ ATPase" evidence="9">
    <location>
        <begin position="139"/>
        <end position="397"/>
    </location>
</feature>
<dbReference type="EMBL" id="BMAW01092837">
    <property type="protein sequence ID" value="GFS57215.1"/>
    <property type="molecule type" value="Genomic_DNA"/>
</dbReference>
<keyword evidence="11" id="KW-1185">Reference proteome</keyword>
<dbReference type="GO" id="GO:0030255">
    <property type="term" value="P:protein secretion by the type IV secretion system"/>
    <property type="evidence" value="ECO:0007669"/>
    <property type="project" value="InterPro"/>
</dbReference>
<dbReference type="Pfam" id="PF03135">
    <property type="entry name" value="CagE_TrbE_VirB"/>
    <property type="match status" value="1"/>
</dbReference>
<evidence type="ECO:0000256" key="8">
    <source>
        <dbReference type="SAM" id="Phobius"/>
    </source>
</evidence>
<feature type="transmembrane region" description="Helical" evidence="8">
    <location>
        <begin position="1138"/>
        <end position="1156"/>
    </location>
</feature>
<dbReference type="SUPFAM" id="SSF52540">
    <property type="entry name" value="P-loop containing nucleoside triphosphate hydrolases"/>
    <property type="match status" value="1"/>
</dbReference>
<keyword evidence="5 8" id="KW-1133">Transmembrane helix</keyword>
<feature type="transmembrane region" description="Helical" evidence="8">
    <location>
        <begin position="482"/>
        <end position="502"/>
    </location>
</feature>
<feature type="transmembrane region" description="Helical" evidence="8">
    <location>
        <begin position="456"/>
        <end position="477"/>
    </location>
</feature>
<feature type="region of interest" description="Disordered" evidence="7">
    <location>
        <begin position="1211"/>
        <end position="1233"/>
    </location>
</feature>
<dbReference type="Proteomes" id="UP000887013">
    <property type="component" value="Unassembled WGS sequence"/>
</dbReference>
<name>A0A8X6IS72_NEPPI</name>
<dbReference type="CDD" id="cd00267">
    <property type="entry name" value="ABC_ATPase"/>
    <property type="match status" value="1"/>
</dbReference>
<proteinExistence type="inferred from homology"/>
<feature type="transmembrane region" description="Helical" evidence="8">
    <location>
        <begin position="1043"/>
        <end position="1063"/>
    </location>
</feature>
<gene>
    <name evidence="10" type="primary">virB4</name>
    <name evidence="10" type="ORF">NPIL_9621</name>
</gene>
<dbReference type="OrthoDB" id="6424498at2759"/>
<dbReference type="InterPro" id="IPR027417">
    <property type="entry name" value="P-loop_NTPase"/>
</dbReference>
<dbReference type="InterPro" id="IPR003593">
    <property type="entry name" value="AAA+_ATPase"/>
</dbReference>
<keyword evidence="3" id="KW-0547">Nucleotide-binding</keyword>
<evidence type="ECO:0000256" key="2">
    <source>
        <dbReference type="ARBA" id="ARBA00022692"/>
    </source>
</evidence>
<evidence type="ECO:0000313" key="10">
    <source>
        <dbReference type="EMBL" id="GFS57215.1"/>
    </source>
</evidence>
<dbReference type="PANTHER" id="PTHR30121">
    <property type="entry name" value="UNCHARACTERIZED PROTEIN YJGR-RELATED"/>
    <property type="match status" value="1"/>
</dbReference>
<dbReference type="InterPro" id="IPR051162">
    <property type="entry name" value="T4SS_component"/>
</dbReference>
<reference evidence="10" key="1">
    <citation type="submission" date="2020-08" db="EMBL/GenBank/DDBJ databases">
        <title>Multicomponent nature underlies the extraordinary mechanical properties of spider dragline silk.</title>
        <authorList>
            <person name="Kono N."/>
            <person name="Nakamura H."/>
            <person name="Mori M."/>
            <person name="Yoshida Y."/>
            <person name="Ohtoshi R."/>
            <person name="Malay A.D."/>
            <person name="Moran D.A.P."/>
            <person name="Tomita M."/>
            <person name="Numata K."/>
            <person name="Arakawa K."/>
        </authorList>
    </citation>
    <scope>NUCLEOTIDE SEQUENCE</scope>
</reference>
<evidence type="ECO:0000256" key="7">
    <source>
        <dbReference type="SAM" id="MobiDB-lite"/>
    </source>
</evidence>
<feature type="transmembrane region" description="Helical" evidence="8">
    <location>
        <begin position="825"/>
        <end position="843"/>
    </location>
</feature>
<dbReference type="GO" id="GO:0005524">
    <property type="term" value="F:ATP binding"/>
    <property type="evidence" value="ECO:0007669"/>
    <property type="project" value="UniProtKB-KW"/>
</dbReference>
<accession>A0A8X6IS72</accession>
<keyword evidence="2 8" id="KW-0812">Transmembrane</keyword>
<feature type="transmembrane region" description="Helical" evidence="8">
    <location>
        <begin position="964"/>
        <end position="993"/>
    </location>
</feature>
<evidence type="ECO:0000256" key="3">
    <source>
        <dbReference type="ARBA" id="ARBA00022741"/>
    </source>
</evidence>
<dbReference type="PANTHER" id="PTHR30121:SF12">
    <property type="entry name" value="TYPE IV SECRETION SYSTEM PROTEIN CAGE"/>
    <property type="match status" value="1"/>
</dbReference>
<dbReference type="InterPro" id="IPR007688">
    <property type="entry name" value="Conjugal_tfr_TrbL/VirB6"/>
</dbReference>
<keyword evidence="4" id="KW-0067">ATP-binding</keyword>
<comment type="similarity">
    <text evidence="1">Belongs to the TrbE/VirB4 family.</text>
</comment>
<evidence type="ECO:0000313" key="11">
    <source>
        <dbReference type="Proteomes" id="UP000887013"/>
    </source>
</evidence>
<evidence type="ECO:0000256" key="6">
    <source>
        <dbReference type="ARBA" id="ARBA00023136"/>
    </source>
</evidence>
<protein>
    <submittedName>
        <fullName evidence="10">Type IV secretion system protein virB4</fullName>
    </submittedName>
</protein>
<keyword evidence="6 8" id="KW-0472">Membrane</keyword>
<evidence type="ECO:0000256" key="4">
    <source>
        <dbReference type="ARBA" id="ARBA00022840"/>
    </source>
</evidence>
<comment type="caution">
    <text evidence="10">The sequence shown here is derived from an EMBL/GenBank/DDBJ whole genome shotgun (WGS) entry which is preliminary data.</text>
</comment>
<dbReference type="Pfam" id="PF19044">
    <property type="entry name" value="P-loop_TraG"/>
    <property type="match status" value="1"/>
</dbReference>
<organism evidence="10 11">
    <name type="scientific">Nephila pilipes</name>
    <name type="common">Giant wood spider</name>
    <name type="synonym">Nephila maculata</name>
    <dbReference type="NCBI Taxonomy" id="299642"/>
    <lineage>
        <taxon>Eukaryota</taxon>
        <taxon>Metazoa</taxon>
        <taxon>Ecdysozoa</taxon>
        <taxon>Arthropoda</taxon>
        <taxon>Chelicerata</taxon>
        <taxon>Arachnida</taxon>
        <taxon>Araneae</taxon>
        <taxon>Araneomorphae</taxon>
        <taxon>Entelegynae</taxon>
        <taxon>Araneoidea</taxon>
        <taxon>Nephilidae</taxon>
        <taxon>Nephila</taxon>
    </lineage>
</organism>
<dbReference type="InterPro" id="IPR043964">
    <property type="entry name" value="P-loop_TraG"/>
</dbReference>
<sequence length="1627" mass="179629">MIQSADKAISQIAEISQALDDAMSGKIAFGQHHLTILCIEKSPKSLDNALSLVESELSNCGVYPVRERVNLEPAFWAQIPGNFDYIVRKATISSLNLAGFASQHNYPTGNKFNNHWGDAVTVFDTTSGTPFFFNFHIRDVGHTMIIGPTGAGKTVLMNFLCAQAMKFSPRIFFFDKDRGAEIFLRALSGIYTVIEPRTKTNFNPLQLDDTSDNRTFLMEWIKSLISVYNDKFTSEDIARINDAIEGNFKLRKEDRFLRNLVPFLGLAGPDTLAGAISMWHDNGSHAAIFDNKEDLLDFSRARVFGFEMASLLKDPVALGPVLIYLFHRISISLDGTPSIIVLDEAWALIDNPVFAPKIKDWLKVLRKLNAFVIFATQSVEDASKSTISDTLVQQTATQIFLPNLKATSVYRDVFMLTELLADGVSGTDKTEFVSRFNSTGSFSRASNPDCGAFKTGAALAGIAIAVGAIFTGIVLIVSSAGLFTALVIVGMIAAIVGVWKAIGGLVVCEHSFVKHPVARDHDGKYKNFKLEDTGYSGCTNENYQTEEEYFSCLQNKAREDVNKKDYDGKRAEKEALNSNVQESTKSYYWPKNGVQYSEYIEVCHRNPLTFGNLFNKVDFNSRGKPGYIDFDVREKDTGYVDGSWSSKVDGGLECRVLKAGQSEPIHGATFKAVRKTGRLCVELASVSMLGIEMTPWPQGVDMGCTELPPDPLAPMCEKSVMIFKNKDGTGEEKVPIGNNDDYKTNIRNREKEGKIFVGYDNKGCFSSYVSEACYNQAGSKSLAPIPVTSMIVQCIKESLDNLVAGKGAPNGESFISVAQKRLKNTVTAVLVLALILFSIKAMSGGVQRPQEMYMLIIKFALVIYFTTGSTMSHYYGELTRFSNGLSEIVLKASSESKGICNYKAGTDYEYTRAGKKVSYSYLAPWDRLDCRILFYLGAPLDGIGGKIGTGGVATLAVLLGAAPVLLVAGSVIGIIFAGGQILIALVAIFMAILMMMVILWLCYVFILSLVALSVIIILSPLFIPMVLFQHTKGYFDSWVKELITYSLYPVILFAFLSFMFIACDKIYFKNLKFESDKLYEKNQPGTSDSKKKQWFKLKDGECDKNETILACMMQNYSFKKSSILGLFDFTYMEFGSSLIGELLKLCLVLFLFYHFLNILPNMAAELAGNHRAALGSGHTPGQMVGKALSAAKAAAGGVGQAAAAAVKKARGGAGGGADKGGGGSSETMKATRGDHCIKPENLSDLRKKLDIVSTEQKWVDSGVNISDRIRVTEIDIVPSKVNFCPKQYADFAIGPGRNDITLPFALEAGDTISFSVIGSKVCKDKESETKIRYVKIDEKCSEQETEYFAHVLNQEECQGSIQDGICPNKYIIGNPQWLNGKEYWNSDFSKLDQDERKKEIENIINSIKRQGKDIDCSSLSSSQKSKIDTRILNLLCGRICKFPSGSGNKGCAYIEYNSVEGEIFNALNSSDGSVIAEIISNVLKEKQVKTDITLLHVHMDGEYIPTGGICTNCDYKIEKYHRTPSLTFSLCSRNDKHCYNRNDKGGFNIRVTKNHSLENSLYISVSDKLPEHKPGENQAYILNLECQELTKVLITENQLFSSPKTHKLANAIAKLKVHNYRYFSELP</sequence>
<dbReference type="InterPro" id="IPR018145">
    <property type="entry name" value="CagE_TrbE_VirB_cntrl_dom"/>
</dbReference>
<evidence type="ECO:0000256" key="1">
    <source>
        <dbReference type="ARBA" id="ARBA00006512"/>
    </source>
</evidence>
<evidence type="ECO:0000256" key="5">
    <source>
        <dbReference type="ARBA" id="ARBA00022989"/>
    </source>
</evidence>